<dbReference type="PANTHER" id="PTHR33393:SF12">
    <property type="entry name" value="CAPSULE BIOSYNTHESIS PROTEIN CAPA"/>
    <property type="match status" value="1"/>
</dbReference>
<dbReference type="InterPro" id="IPR029052">
    <property type="entry name" value="Metallo-depent_PP-like"/>
</dbReference>
<dbReference type="Pfam" id="PF09587">
    <property type="entry name" value="PGA_cap"/>
    <property type="match status" value="1"/>
</dbReference>
<dbReference type="AlphaFoldDB" id="A0A6L9GC20"/>
<dbReference type="Proteomes" id="UP000477543">
    <property type="component" value="Unassembled WGS sequence"/>
</dbReference>
<comment type="caution">
    <text evidence="4">The sequence shown here is derived from an EMBL/GenBank/DDBJ whole genome shotgun (WGS) entry which is preliminary data.</text>
</comment>
<comment type="similarity">
    <text evidence="1">Belongs to the CapA family.</text>
</comment>
<evidence type="ECO:0000256" key="2">
    <source>
        <dbReference type="SAM" id="MobiDB-lite"/>
    </source>
</evidence>
<gene>
    <name evidence="4" type="ORF">GT020_12205</name>
</gene>
<dbReference type="PANTHER" id="PTHR33393">
    <property type="entry name" value="POLYGLUTAMINE SYNTHESIS ACCESSORY PROTEIN RV0574C-RELATED"/>
    <property type="match status" value="1"/>
</dbReference>
<feature type="compositionally biased region" description="Polar residues" evidence="2">
    <location>
        <begin position="353"/>
        <end position="364"/>
    </location>
</feature>
<evidence type="ECO:0000256" key="1">
    <source>
        <dbReference type="ARBA" id="ARBA00005662"/>
    </source>
</evidence>
<sequence length="770" mass="85383">MSEPQKQRSVKTNSVEVRKVDALLGKLSKLVRSDERAATPRRRVETAELVFTIDEEQATITGYCENLPAALDIPDAIEGFPVSAIAEGVFEGVEKLQSVRGPGSLVQIGRRAFADCKNLGVVTFQDGLETIQAEAFRGCAALTDVSLPASVNQINRYSFAECTALEAIELPEELRVINKGTFEGATALASVALPYGLTRIGMDSFRDCKSLQSLYYYSMRGISDVMITDRDLKLESLPTLIEHIGSNAFLNCTSLRRVEIPRNVVEISTRAFSGCRRLRYVGLHNRIKSIGAHAFRGCVNLKNIRVPYGCKDIGTYAFSVKTTVIASRTSFAARYCQDSEQPWRAPSTRGAKLSSTMVPRQSSSAEHEPFYTRRQVAAAVERYEIRHPSYRTVKREEQLTRGEVPASRFSYDGEVYHGAAQRADFARIMVVGDLMSRLRQQTAAAATAGTPYDFAFEHVRDLFAEADFVSGNLETAISPSAPYTLEMEHVDARPHLNTPPEFLSAIRRAGIDCVTNAQNHVYDAGTRGVFETLDAANANQLMHTGAFVSGEDRRFLVVDLGGIRIGILAYLDSARQMMKKANFTKVGLETMFPYFDEEKITADVAAAREAGAEYVIANCHWGREYTPQITDRQREFARKIADAGADYIVGAHSHCVQPHEVITSSDGRRVPCLWSAGNFISDINLKPPITRDTLIVDLLLHRRDDGKVYLANEAYHACRIMNLRVDDGEDRDYTVVPTYTDLGGRDLNNSLHDAKRRIEAVVGPEFKPVG</sequence>
<accession>A0A6L9GC20</accession>
<evidence type="ECO:0000313" key="5">
    <source>
        <dbReference type="Proteomes" id="UP000477543"/>
    </source>
</evidence>
<dbReference type="InterPro" id="IPR052169">
    <property type="entry name" value="CW_Biosynth-Accessory"/>
</dbReference>
<organism evidence="4 5">
    <name type="scientific">Glutamicibacter soli</name>
    <dbReference type="NCBI Taxonomy" id="453836"/>
    <lineage>
        <taxon>Bacteria</taxon>
        <taxon>Bacillati</taxon>
        <taxon>Actinomycetota</taxon>
        <taxon>Actinomycetes</taxon>
        <taxon>Micrococcales</taxon>
        <taxon>Micrococcaceae</taxon>
        <taxon>Glutamicibacter</taxon>
    </lineage>
</organism>
<dbReference type="SUPFAM" id="SSF52058">
    <property type="entry name" value="L domain-like"/>
    <property type="match status" value="1"/>
</dbReference>
<dbReference type="InterPro" id="IPR026906">
    <property type="entry name" value="LRR_5"/>
</dbReference>
<reference evidence="4 5" key="1">
    <citation type="submission" date="2020-01" db="EMBL/GenBank/DDBJ databases">
        <title>Glutamicibacter soli M275.</title>
        <authorList>
            <person name="Meng X."/>
        </authorList>
    </citation>
    <scope>NUCLEOTIDE SEQUENCE [LARGE SCALE GENOMIC DNA]</scope>
    <source>
        <strain evidence="4 5">M275</strain>
    </source>
</reference>
<name>A0A6L9GC20_9MICC</name>
<evidence type="ECO:0000313" key="4">
    <source>
        <dbReference type="EMBL" id="NAZ16816.1"/>
    </source>
</evidence>
<dbReference type="Gene3D" id="3.80.10.10">
    <property type="entry name" value="Ribonuclease Inhibitor"/>
    <property type="match status" value="1"/>
</dbReference>
<protein>
    <submittedName>
        <fullName evidence="4">Leucine-rich repeat protein</fullName>
    </submittedName>
</protein>
<evidence type="ECO:0000259" key="3">
    <source>
        <dbReference type="SMART" id="SM00854"/>
    </source>
</evidence>
<dbReference type="InterPro" id="IPR019079">
    <property type="entry name" value="Capsule_synth_CapA"/>
</dbReference>
<dbReference type="RefSeq" id="WP_161449442.1">
    <property type="nucleotide sequence ID" value="NZ_WYDN01000010.1"/>
</dbReference>
<feature type="domain" description="Capsule synthesis protein CapA" evidence="3">
    <location>
        <begin position="427"/>
        <end position="683"/>
    </location>
</feature>
<dbReference type="CDD" id="cd07381">
    <property type="entry name" value="MPP_CapA"/>
    <property type="match status" value="1"/>
</dbReference>
<dbReference type="Gene3D" id="3.60.21.10">
    <property type="match status" value="1"/>
</dbReference>
<feature type="region of interest" description="Disordered" evidence="2">
    <location>
        <begin position="342"/>
        <end position="369"/>
    </location>
</feature>
<dbReference type="Pfam" id="PF13306">
    <property type="entry name" value="LRR_5"/>
    <property type="match status" value="2"/>
</dbReference>
<dbReference type="EMBL" id="WYDN01000010">
    <property type="protein sequence ID" value="NAZ16816.1"/>
    <property type="molecule type" value="Genomic_DNA"/>
</dbReference>
<dbReference type="InterPro" id="IPR032675">
    <property type="entry name" value="LRR_dom_sf"/>
</dbReference>
<dbReference type="SMART" id="SM00854">
    <property type="entry name" value="PGA_cap"/>
    <property type="match status" value="1"/>
</dbReference>
<proteinExistence type="inferred from homology"/>
<dbReference type="SUPFAM" id="SSF56300">
    <property type="entry name" value="Metallo-dependent phosphatases"/>
    <property type="match status" value="1"/>
</dbReference>